<comment type="caution">
    <text evidence="9">The sequence shown here is derived from an EMBL/GenBank/DDBJ whole genome shotgun (WGS) entry which is preliminary data.</text>
</comment>
<evidence type="ECO:0000256" key="3">
    <source>
        <dbReference type="ARBA" id="ARBA00022705"/>
    </source>
</evidence>
<evidence type="ECO:0000256" key="2">
    <source>
        <dbReference type="ARBA" id="ARBA00014164"/>
    </source>
</evidence>
<dbReference type="GO" id="GO:0005524">
    <property type="term" value="F:ATP binding"/>
    <property type="evidence" value="ECO:0007669"/>
    <property type="project" value="UniProtKB-UniRule"/>
</dbReference>
<dbReference type="PANTHER" id="PTHR11669">
    <property type="entry name" value="REPLICATION FACTOR C / DNA POLYMERASE III GAMMA-TAU SUBUNIT"/>
    <property type="match status" value="1"/>
</dbReference>
<evidence type="ECO:0000259" key="8">
    <source>
        <dbReference type="SMART" id="SM00382"/>
    </source>
</evidence>
<dbReference type="InterPro" id="IPR003593">
    <property type="entry name" value="AAA+_ATPase"/>
</dbReference>
<dbReference type="GeneID" id="84221883"/>
<dbReference type="EMBL" id="LKBH01000181">
    <property type="protein sequence ID" value="KQB35170.1"/>
    <property type="molecule type" value="Genomic_DNA"/>
</dbReference>
<dbReference type="CDD" id="cd00009">
    <property type="entry name" value="AAA"/>
    <property type="match status" value="1"/>
</dbReference>
<dbReference type="FunFam" id="3.40.50.300:FF:000952">
    <property type="entry name" value="Replication factor C subunit 2"/>
    <property type="match status" value="1"/>
</dbReference>
<proteinExistence type="inferred from homology"/>
<dbReference type="NCBIfam" id="NF001679">
    <property type="entry name" value="PRK00440.1"/>
    <property type="match status" value="1"/>
</dbReference>
<evidence type="ECO:0000313" key="10">
    <source>
        <dbReference type="Proteomes" id="UP000050301"/>
    </source>
</evidence>
<dbReference type="GO" id="GO:0006281">
    <property type="term" value="P:DNA repair"/>
    <property type="evidence" value="ECO:0007669"/>
    <property type="project" value="TreeGrafter"/>
</dbReference>
<dbReference type="Gene3D" id="1.20.272.10">
    <property type="match status" value="1"/>
</dbReference>
<name>A0A0Q0RYC7_9ARCH</name>
<dbReference type="Gene3D" id="1.10.8.60">
    <property type="match status" value="1"/>
</dbReference>
<dbReference type="FunCoup" id="A0A0Q0RYC7">
    <property type="interactions" value="104"/>
</dbReference>
<dbReference type="InterPro" id="IPR008921">
    <property type="entry name" value="DNA_pol3_clamp-load_cplx_C"/>
</dbReference>
<evidence type="ECO:0000256" key="1">
    <source>
        <dbReference type="ARBA" id="ARBA00009668"/>
    </source>
</evidence>
<dbReference type="InterPro" id="IPR027417">
    <property type="entry name" value="P-loop_NTPase"/>
</dbReference>
<dbReference type="InterPro" id="IPR023748">
    <property type="entry name" value="Rep_factor-C_ssu_arc"/>
</dbReference>
<feature type="domain" description="AAA+ ATPase" evidence="8">
    <location>
        <begin position="35"/>
        <end position="160"/>
    </location>
</feature>
<evidence type="ECO:0000313" key="9">
    <source>
        <dbReference type="EMBL" id="KQB35170.1"/>
    </source>
</evidence>
<dbReference type="Pfam" id="PF08542">
    <property type="entry name" value="Rep_fac_C"/>
    <property type="match status" value="1"/>
</dbReference>
<keyword evidence="5 7" id="KW-0067">ATP-binding</keyword>
<gene>
    <name evidence="7" type="primary">rfcS</name>
    <name evidence="9" type="ORF">AOG55_07695</name>
</gene>
<dbReference type="InterPro" id="IPR050238">
    <property type="entry name" value="DNA_Rep/Repair_Clamp_Loader"/>
</dbReference>
<dbReference type="PANTHER" id="PTHR11669:SF20">
    <property type="entry name" value="REPLICATION FACTOR C SUBUNIT 4"/>
    <property type="match status" value="1"/>
</dbReference>
<reference evidence="9 10" key="1">
    <citation type="submission" date="2015-09" db="EMBL/GenBank/DDBJ databases">
        <title>Heavy metals and arsenic resistance mechanisms in polyextremophilic archaea of the family Ferroplasmaceae.</title>
        <authorList>
            <person name="Bulaev A.G."/>
            <person name="Kanygina A.V."/>
        </authorList>
    </citation>
    <scope>NUCLEOTIDE SEQUENCE [LARGE SCALE GENOMIC DNA]</scope>
    <source>
        <strain evidence="9 10">BH2</strain>
    </source>
</reference>
<accession>A0A0Q0RYC7</accession>
<comment type="similarity">
    <text evidence="1 7">Belongs to the activator 1 small subunits family. RfcS subfamily.</text>
</comment>
<dbReference type="Proteomes" id="UP000050301">
    <property type="component" value="Unassembled WGS sequence"/>
</dbReference>
<protein>
    <recommendedName>
        <fullName evidence="2 7">Replication factor C small subunit</fullName>
        <shortName evidence="7">RFC small subunit</shortName>
    </recommendedName>
    <alternativeName>
        <fullName evidence="6 7">Clamp loader small subunit</fullName>
    </alternativeName>
</protein>
<keyword evidence="3 7" id="KW-0235">DNA replication</keyword>
<evidence type="ECO:0000256" key="6">
    <source>
        <dbReference type="ARBA" id="ARBA00031749"/>
    </source>
</evidence>
<keyword evidence="10" id="KW-1185">Reference proteome</keyword>
<sequence length="318" mass="36003">MLDIWTEKYRPSKLSAVIGESENINRLESFVKDKNIPHLIFAGPPGTGKTSTAIALARELFGDSWRDNFLELNASNERGIDIIRENIKNFAKIKPSNDLGFKIIFLDEADHLTPDAQAALRRTMEMYYNTTRFIFSCNYSSKIIPPIQSRCVVLRFSPINKNEMVSRLKAISKKENFEIDDESLDAIYEISEGDMRKAINILQAIKTTGKISPATIYQIAGEINKNEYKKLILMALEGNFDEARSMLDKMLVDYGLSGIDIIKGMHSSIRNEQIAYRQKLQIIMALAETEFRIVEGGTDNIQMDALLAKLSYIGSEIN</sequence>
<dbReference type="GO" id="GO:0005663">
    <property type="term" value="C:DNA replication factor C complex"/>
    <property type="evidence" value="ECO:0007669"/>
    <property type="project" value="InterPro"/>
</dbReference>
<dbReference type="HAMAP" id="MF_01509">
    <property type="entry name" value="RfcS"/>
    <property type="match status" value="1"/>
</dbReference>
<comment type="function">
    <text evidence="7">Part of the RFC clamp loader complex which loads the PCNA sliding clamp onto DNA.</text>
</comment>
<evidence type="ECO:0000256" key="4">
    <source>
        <dbReference type="ARBA" id="ARBA00022741"/>
    </source>
</evidence>
<dbReference type="SUPFAM" id="SSF52540">
    <property type="entry name" value="P-loop containing nucleoside triphosphate hydrolases"/>
    <property type="match status" value="1"/>
</dbReference>
<dbReference type="SMART" id="SM00382">
    <property type="entry name" value="AAA"/>
    <property type="match status" value="1"/>
</dbReference>
<keyword evidence="4 7" id="KW-0547">Nucleotide-binding</keyword>
<comment type="subunit">
    <text evidence="7">Heteromultimer composed of small subunits (RfcS) and large subunits (RfcL).</text>
</comment>
<dbReference type="RefSeq" id="WP_048101919.1">
    <property type="nucleotide sequence ID" value="NZ_LKBH01000181.1"/>
</dbReference>
<dbReference type="SUPFAM" id="SSF48019">
    <property type="entry name" value="post-AAA+ oligomerization domain-like"/>
    <property type="match status" value="1"/>
</dbReference>
<dbReference type="CDD" id="cd18140">
    <property type="entry name" value="HLD_clamp_RFC"/>
    <property type="match status" value="1"/>
</dbReference>
<dbReference type="InterPro" id="IPR013748">
    <property type="entry name" value="Rep_factorC_C"/>
</dbReference>
<dbReference type="Pfam" id="PF21960">
    <property type="entry name" value="RCF1-5-like_lid"/>
    <property type="match status" value="1"/>
</dbReference>
<dbReference type="GO" id="GO:0006261">
    <property type="term" value="P:DNA-templated DNA replication"/>
    <property type="evidence" value="ECO:0007669"/>
    <property type="project" value="TreeGrafter"/>
</dbReference>
<evidence type="ECO:0000256" key="5">
    <source>
        <dbReference type="ARBA" id="ARBA00022840"/>
    </source>
</evidence>
<dbReference type="InterPro" id="IPR003959">
    <property type="entry name" value="ATPase_AAA_core"/>
</dbReference>
<dbReference type="GO" id="GO:0016887">
    <property type="term" value="F:ATP hydrolysis activity"/>
    <property type="evidence" value="ECO:0007669"/>
    <property type="project" value="InterPro"/>
</dbReference>
<organism evidence="9 10">
    <name type="scientific">Acidiplasma cupricumulans</name>
    <dbReference type="NCBI Taxonomy" id="312540"/>
    <lineage>
        <taxon>Archaea</taxon>
        <taxon>Methanobacteriati</taxon>
        <taxon>Thermoplasmatota</taxon>
        <taxon>Thermoplasmata</taxon>
        <taxon>Thermoplasmatales</taxon>
        <taxon>Ferroplasmaceae</taxon>
        <taxon>Acidiplasma</taxon>
    </lineage>
</organism>
<dbReference type="GO" id="GO:0003689">
    <property type="term" value="F:DNA clamp loader activity"/>
    <property type="evidence" value="ECO:0007669"/>
    <property type="project" value="UniProtKB-UniRule"/>
</dbReference>
<dbReference type="InParanoid" id="A0A0Q0RYC7"/>
<dbReference type="GO" id="GO:0003677">
    <property type="term" value="F:DNA binding"/>
    <property type="evidence" value="ECO:0007669"/>
    <property type="project" value="InterPro"/>
</dbReference>
<dbReference type="AlphaFoldDB" id="A0A0Q0RYC7"/>
<dbReference type="Pfam" id="PF00004">
    <property type="entry name" value="AAA"/>
    <property type="match status" value="1"/>
</dbReference>
<dbReference type="Gene3D" id="3.40.50.300">
    <property type="entry name" value="P-loop containing nucleotide triphosphate hydrolases"/>
    <property type="match status" value="1"/>
</dbReference>
<feature type="binding site" evidence="7">
    <location>
        <begin position="43"/>
        <end position="50"/>
    </location>
    <ligand>
        <name>ATP</name>
        <dbReference type="ChEBI" id="CHEBI:30616"/>
    </ligand>
</feature>
<evidence type="ECO:0000256" key="7">
    <source>
        <dbReference type="HAMAP-Rule" id="MF_01509"/>
    </source>
</evidence>
<dbReference type="InterPro" id="IPR047854">
    <property type="entry name" value="RFC_lid"/>
</dbReference>